<dbReference type="PROSITE" id="PS51257">
    <property type="entry name" value="PROKAR_LIPOPROTEIN"/>
    <property type="match status" value="1"/>
</dbReference>
<comment type="caution">
    <text evidence="2">The sequence shown here is derived from an EMBL/GenBank/DDBJ whole genome shotgun (WGS) entry which is preliminary data.</text>
</comment>
<dbReference type="Gene3D" id="1.25.40.10">
    <property type="entry name" value="Tetratricopeptide repeat domain"/>
    <property type="match status" value="1"/>
</dbReference>
<gene>
    <name evidence="2" type="ORF">NSP04_12945</name>
</gene>
<accession>A0ABT1XL19</accession>
<dbReference type="Proteomes" id="UP001165267">
    <property type="component" value="Unassembled WGS sequence"/>
</dbReference>
<protein>
    <submittedName>
        <fullName evidence="2">Sel1 repeat family protein</fullName>
    </submittedName>
</protein>
<dbReference type="SMART" id="SM00671">
    <property type="entry name" value="SEL1"/>
    <property type="match status" value="2"/>
</dbReference>
<dbReference type="SUPFAM" id="SSF81901">
    <property type="entry name" value="HCP-like"/>
    <property type="match status" value="1"/>
</dbReference>
<evidence type="ECO:0000256" key="1">
    <source>
        <dbReference type="SAM" id="SignalP"/>
    </source>
</evidence>
<dbReference type="Pfam" id="PF08238">
    <property type="entry name" value="Sel1"/>
    <property type="match status" value="2"/>
</dbReference>
<keyword evidence="3" id="KW-1185">Reference proteome</keyword>
<keyword evidence="1" id="KW-0732">Signal</keyword>
<reference evidence="2" key="1">
    <citation type="submission" date="2022-07" db="EMBL/GenBank/DDBJ databases">
        <authorList>
            <person name="Xamxidin M."/>
        </authorList>
    </citation>
    <scope>NUCLEOTIDE SEQUENCE</scope>
    <source>
        <strain evidence="2">YS8-69</strain>
    </source>
</reference>
<organism evidence="2 3">
    <name type="scientific">Limnobacter parvus</name>
    <dbReference type="NCBI Taxonomy" id="2939690"/>
    <lineage>
        <taxon>Bacteria</taxon>
        <taxon>Pseudomonadati</taxon>
        <taxon>Pseudomonadota</taxon>
        <taxon>Betaproteobacteria</taxon>
        <taxon>Burkholderiales</taxon>
        <taxon>Burkholderiaceae</taxon>
        <taxon>Limnobacter</taxon>
    </lineage>
</organism>
<dbReference type="InterPro" id="IPR006597">
    <property type="entry name" value="Sel1-like"/>
</dbReference>
<sequence>MIFKFFISFAALATLASCALLTPKEEVADSCERQGCEEPSAAQTSIPIAEPVPVQIPNKIDALEGLARTNPKAAYDLALRYFRGDGVVQSSQTSLKWMRQAGEQGQLEARKALGLLYLTGLSEIAANPAEAEKWLKIAASTGDKESAALAMEARRAKRAKQIKWKNEQYWRKNAQRYWSHDYPYFGRWENDRWLY</sequence>
<feature type="chain" id="PRO_5046939803" evidence="1">
    <location>
        <begin position="20"/>
        <end position="195"/>
    </location>
</feature>
<dbReference type="InterPro" id="IPR011990">
    <property type="entry name" value="TPR-like_helical_dom_sf"/>
</dbReference>
<proteinExistence type="predicted"/>
<feature type="signal peptide" evidence="1">
    <location>
        <begin position="1"/>
        <end position="19"/>
    </location>
</feature>
<dbReference type="RefSeq" id="WP_257512777.1">
    <property type="nucleotide sequence ID" value="NZ_JANKHG010000026.1"/>
</dbReference>
<evidence type="ECO:0000313" key="3">
    <source>
        <dbReference type="Proteomes" id="UP001165267"/>
    </source>
</evidence>
<dbReference type="EMBL" id="JANKHG010000026">
    <property type="protein sequence ID" value="MCR2747556.1"/>
    <property type="molecule type" value="Genomic_DNA"/>
</dbReference>
<name>A0ABT1XL19_9BURK</name>
<evidence type="ECO:0000313" key="2">
    <source>
        <dbReference type="EMBL" id="MCR2747556.1"/>
    </source>
</evidence>